<evidence type="ECO:0000313" key="2">
    <source>
        <dbReference type="EMBL" id="CAL1612804.1"/>
    </source>
</evidence>
<dbReference type="AlphaFoldDB" id="A0AAV2MHP3"/>
<reference evidence="2 3" key="1">
    <citation type="submission" date="2024-04" db="EMBL/GenBank/DDBJ databases">
        <authorList>
            <person name="Waldvogel A.-M."/>
            <person name="Schoenle A."/>
        </authorList>
    </citation>
    <scope>NUCLEOTIDE SEQUENCE [LARGE SCALE GENOMIC DNA]</scope>
</reference>
<proteinExistence type="predicted"/>
<evidence type="ECO:0000256" key="1">
    <source>
        <dbReference type="SAM" id="MobiDB-lite"/>
    </source>
</evidence>
<sequence length="164" mass="17232">MAVVLVVRAVSSSPLGSGHQGMSPKVYQGINPTGYQGTPTTTGYQGTTPTGYQGTTPTGYQGTQMAFGGQCGPVFPPVLAGHLESPSGVVIIKYSVQLCAGGRHMFLLLVGVCQRNGMSARTSHSCWGSGPVQPLPLSPEQPRPHKQDALPVYEHKCGRRSPVQ</sequence>
<dbReference type="Proteomes" id="UP001497482">
    <property type="component" value="Chromosome 8"/>
</dbReference>
<gene>
    <name evidence="2" type="ORF">KC01_LOCUS39095</name>
</gene>
<organism evidence="2 3">
    <name type="scientific">Knipowitschia caucasica</name>
    <name type="common">Caucasian dwarf goby</name>
    <name type="synonym">Pomatoschistus caucasicus</name>
    <dbReference type="NCBI Taxonomy" id="637954"/>
    <lineage>
        <taxon>Eukaryota</taxon>
        <taxon>Metazoa</taxon>
        <taxon>Chordata</taxon>
        <taxon>Craniata</taxon>
        <taxon>Vertebrata</taxon>
        <taxon>Euteleostomi</taxon>
        <taxon>Actinopterygii</taxon>
        <taxon>Neopterygii</taxon>
        <taxon>Teleostei</taxon>
        <taxon>Neoteleostei</taxon>
        <taxon>Acanthomorphata</taxon>
        <taxon>Gobiaria</taxon>
        <taxon>Gobiiformes</taxon>
        <taxon>Gobioidei</taxon>
        <taxon>Gobiidae</taxon>
        <taxon>Gobiinae</taxon>
        <taxon>Knipowitschia</taxon>
    </lineage>
</organism>
<dbReference type="EMBL" id="OZ035830">
    <property type="protein sequence ID" value="CAL1612804.1"/>
    <property type="molecule type" value="Genomic_DNA"/>
</dbReference>
<protein>
    <submittedName>
        <fullName evidence="2">Uncharacterized protein</fullName>
    </submittedName>
</protein>
<feature type="compositionally biased region" description="Basic and acidic residues" evidence="1">
    <location>
        <begin position="142"/>
        <end position="151"/>
    </location>
</feature>
<name>A0AAV2MHP3_KNICA</name>
<keyword evidence="3" id="KW-1185">Reference proteome</keyword>
<feature type="region of interest" description="Disordered" evidence="1">
    <location>
        <begin position="124"/>
        <end position="151"/>
    </location>
</feature>
<evidence type="ECO:0000313" key="3">
    <source>
        <dbReference type="Proteomes" id="UP001497482"/>
    </source>
</evidence>
<accession>A0AAV2MHP3</accession>